<evidence type="ECO:0000313" key="2">
    <source>
        <dbReference type="Proteomes" id="UP001055072"/>
    </source>
</evidence>
<evidence type="ECO:0000313" key="1">
    <source>
        <dbReference type="EMBL" id="KAI0092095.1"/>
    </source>
</evidence>
<gene>
    <name evidence="1" type="ORF">BDY19DRAFT_928320</name>
</gene>
<organism evidence="1 2">
    <name type="scientific">Irpex rosettiformis</name>
    <dbReference type="NCBI Taxonomy" id="378272"/>
    <lineage>
        <taxon>Eukaryota</taxon>
        <taxon>Fungi</taxon>
        <taxon>Dikarya</taxon>
        <taxon>Basidiomycota</taxon>
        <taxon>Agaricomycotina</taxon>
        <taxon>Agaricomycetes</taxon>
        <taxon>Polyporales</taxon>
        <taxon>Irpicaceae</taxon>
        <taxon>Irpex</taxon>
    </lineage>
</organism>
<accession>A0ACB8UDS0</accession>
<keyword evidence="2" id="KW-1185">Reference proteome</keyword>
<dbReference type="Proteomes" id="UP001055072">
    <property type="component" value="Unassembled WGS sequence"/>
</dbReference>
<protein>
    <submittedName>
        <fullName evidence="1">Uncharacterized protein</fullName>
    </submittedName>
</protein>
<dbReference type="EMBL" id="MU274904">
    <property type="protein sequence ID" value="KAI0092095.1"/>
    <property type="molecule type" value="Genomic_DNA"/>
</dbReference>
<sequence>MDRLGLQTSRNLLVMDPLSTLHSCDAQRPPMILEIPMVPTSDRPVFSPPLAPLTSSVPTVMSSHILNSGSLFLGLFTVFSLLAWKARTGRKMIMKVNEESIPSTPARNATQYLTTSQAESDGSLYNNSSDLDDTFDEPSLLSPTSSGYFTTPSSPKMLTTSELPSPMSLSIDSQETSYCNGFKVTTLGCQAPRTSYSRSSVLETLGLWLS</sequence>
<reference evidence="1" key="1">
    <citation type="journal article" date="2021" name="Environ. Microbiol.">
        <title>Gene family expansions and transcriptome signatures uncover fungal adaptations to wood decay.</title>
        <authorList>
            <person name="Hage H."/>
            <person name="Miyauchi S."/>
            <person name="Viragh M."/>
            <person name="Drula E."/>
            <person name="Min B."/>
            <person name="Chaduli D."/>
            <person name="Navarro D."/>
            <person name="Favel A."/>
            <person name="Norest M."/>
            <person name="Lesage-Meessen L."/>
            <person name="Balint B."/>
            <person name="Merenyi Z."/>
            <person name="de Eugenio L."/>
            <person name="Morin E."/>
            <person name="Martinez A.T."/>
            <person name="Baldrian P."/>
            <person name="Stursova M."/>
            <person name="Martinez M.J."/>
            <person name="Novotny C."/>
            <person name="Magnuson J.K."/>
            <person name="Spatafora J.W."/>
            <person name="Maurice S."/>
            <person name="Pangilinan J."/>
            <person name="Andreopoulos W."/>
            <person name="LaButti K."/>
            <person name="Hundley H."/>
            <person name="Na H."/>
            <person name="Kuo A."/>
            <person name="Barry K."/>
            <person name="Lipzen A."/>
            <person name="Henrissat B."/>
            <person name="Riley R."/>
            <person name="Ahrendt S."/>
            <person name="Nagy L.G."/>
            <person name="Grigoriev I.V."/>
            <person name="Martin F."/>
            <person name="Rosso M.N."/>
        </authorList>
    </citation>
    <scope>NUCLEOTIDE SEQUENCE</scope>
    <source>
        <strain evidence="1">CBS 384.51</strain>
    </source>
</reference>
<name>A0ACB8UDS0_9APHY</name>
<proteinExistence type="predicted"/>
<comment type="caution">
    <text evidence="1">The sequence shown here is derived from an EMBL/GenBank/DDBJ whole genome shotgun (WGS) entry which is preliminary data.</text>
</comment>